<dbReference type="AlphaFoldDB" id="A0A016AW28"/>
<protein>
    <submittedName>
        <fullName evidence="1">Uncharacterized protein</fullName>
    </submittedName>
</protein>
<gene>
    <name evidence="1" type="ORF">M123_4941</name>
</gene>
<organism evidence="1 2">
    <name type="scientific">Bacteroides fragilis str. 3976T8</name>
    <dbReference type="NCBI Taxonomy" id="1339314"/>
    <lineage>
        <taxon>Bacteria</taxon>
        <taxon>Pseudomonadati</taxon>
        <taxon>Bacteroidota</taxon>
        <taxon>Bacteroidia</taxon>
        <taxon>Bacteroidales</taxon>
        <taxon>Bacteroidaceae</taxon>
        <taxon>Bacteroides</taxon>
    </lineage>
</organism>
<name>A0A016AW28_BACFG</name>
<dbReference type="RefSeq" id="WP_032597463.1">
    <property type="nucleotide sequence ID" value="NZ_JGDS01000023.1"/>
</dbReference>
<reference evidence="1 2" key="1">
    <citation type="submission" date="2014-02" db="EMBL/GenBank/DDBJ databases">
        <authorList>
            <person name="Sears C."/>
            <person name="Carroll K."/>
            <person name="Sack B.R."/>
            <person name="Qadri F."/>
            <person name="Myers L.L."/>
            <person name="Chung G.-T."/>
            <person name="Escheverria P."/>
            <person name="Fraser C.M."/>
            <person name="Sadzewicz L."/>
            <person name="Shefchek K.A."/>
            <person name="Tallon L."/>
            <person name="Das S.P."/>
            <person name="Daugherty S."/>
            <person name="Mongodin E.F."/>
        </authorList>
    </citation>
    <scope>NUCLEOTIDE SEQUENCE [LARGE SCALE GENOMIC DNA]</scope>
    <source>
        <strain evidence="1 2">3976T8</strain>
    </source>
</reference>
<dbReference type="Proteomes" id="UP000020938">
    <property type="component" value="Unassembled WGS sequence"/>
</dbReference>
<comment type="caution">
    <text evidence="1">The sequence shown here is derived from an EMBL/GenBank/DDBJ whole genome shotgun (WGS) entry which is preliminary data.</text>
</comment>
<feature type="non-terminal residue" evidence="1">
    <location>
        <position position="1"/>
    </location>
</feature>
<evidence type="ECO:0000313" key="2">
    <source>
        <dbReference type="Proteomes" id="UP000020938"/>
    </source>
</evidence>
<proteinExistence type="predicted"/>
<sequence>LHKRSISDAKIGKYGQKLKGNATFFSLKEKDFPGRKYENPHIMARTALSLCKKVKSQNKDKC</sequence>
<evidence type="ECO:0000313" key="1">
    <source>
        <dbReference type="EMBL" id="EXZ75610.1"/>
    </source>
</evidence>
<accession>A0A016AW28</accession>
<dbReference type="EMBL" id="JGDS01000023">
    <property type="protein sequence ID" value="EXZ75610.1"/>
    <property type="molecule type" value="Genomic_DNA"/>
</dbReference>